<keyword evidence="6" id="KW-1185">Reference proteome</keyword>
<dbReference type="Pfam" id="PF00440">
    <property type="entry name" value="TetR_N"/>
    <property type="match status" value="1"/>
</dbReference>
<dbReference type="Proteomes" id="UP000295151">
    <property type="component" value="Unassembled WGS sequence"/>
</dbReference>
<evidence type="ECO:0000259" key="4">
    <source>
        <dbReference type="PROSITE" id="PS50977"/>
    </source>
</evidence>
<dbReference type="PANTHER" id="PTHR30055">
    <property type="entry name" value="HTH-TYPE TRANSCRIPTIONAL REGULATOR RUTR"/>
    <property type="match status" value="1"/>
</dbReference>
<dbReference type="GO" id="GO:0003700">
    <property type="term" value="F:DNA-binding transcription factor activity"/>
    <property type="evidence" value="ECO:0007669"/>
    <property type="project" value="TreeGrafter"/>
</dbReference>
<protein>
    <submittedName>
        <fullName evidence="5">TetR family transcriptional regulator</fullName>
    </submittedName>
</protein>
<name>A0A4R7T986_9ACTN</name>
<proteinExistence type="predicted"/>
<feature type="region of interest" description="Disordered" evidence="3">
    <location>
        <begin position="1"/>
        <end position="21"/>
    </location>
</feature>
<dbReference type="InterPro" id="IPR036271">
    <property type="entry name" value="Tet_transcr_reg_TetR-rel_C_sf"/>
</dbReference>
<comment type="caution">
    <text evidence="5">The sequence shown here is derived from an EMBL/GenBank/DDBJ whole genome shotgun (WGS) entry which is preliminary data.</text>
</comment>
<evidence type="ECO:0000313" key="6">
    <source>
        <dbReference type="Proteomes" id="UP000295151"/>
    </source>
</evidence>
<sequence>MVSPEEPVADSPRRRAAHLGPERRRPMILDAALEVFSERGYAGTTMQSVADAAGVTKPVVYDSFANRDELLLALLAREEQHLVTSIVAALPADPAVGTPEEHVLEGLTAFLRSVAKSPQSWRIVFGAQYGAAPVVSNRVRAARAFLVEGLRLTLLKSLPGVTDPDANLPVLAEMLASMTESCARMLVVDGTDRTPEELARTVSRIVAGGFGRV</sequence>
<accession>A0A4R7T986</accession>
<gene>
    <name evidence="5" type="ORF">EV138_2078</name>
</gene>
<evidence type="ECO:0000313" key="5">
    <source>
        <dbReference type="EMBL" id="TDU88532.1"/>
    </source>
</evidence>
<dbReference type="PANTHER" id="PTHR30055:SF226">
    <property type="entry name" value="HTH-TYPE TRANSCRIPTIONAL REGULATOR PKSA"/>
    <property type="match status" value="1"/>
</dbReference>
<dbReference type="SUPFAM" id="SSF48498">
    <property type="entry name" value="Tetracyclin repressor-like, C-terminal domain"/>
    <property type="match status" value="1"/>
</dbReference>
<feature type="DNA-binding region" description="H-T-H motif" evidence="2">
    <location>
        <begin position="45"/>
        <end position="64"/>
    </location>
</feature>
<organism evidence="5 6">
    <name type="scientific">Kribbella voronezhensis</name>
    <dbReference type="NCBI Taxonomy" id="2512212"/>
    <lineage>
        <taxon>Bacteria</taxon>
        <taxon>Bacillati</taxon>
        <taxon>Actinomycetota</taxon>
        <taxon>Actinomycetes</taxon>
        <taxon>Propionibacteriales</taxon>
        <taxon>Kribbellaceae</taxon>
        <taxon>Kribbella</taxon>
    </lineage>
</organism>
<dbReference type="InterPro" id="IPR009057">
    <property type="entry name" value="Homeodomain-like_sf"/>
</dbReference>
<reference evidence="5 6" key="1">
    <citation type="submission" date="2019-03" db="EMBL/GenBank/DDBJ databases">
        <title>Genomic Encyclopedia of Type Strains, Phase III (KMG-III): the genomes of soil and plant-associated and newly described type strains.</title>
        <authorList>
            <person name="Whitman W."/>
        </authorList>
    </citation>
    <scope>NUCLEOTIDE SEQUENCE [LARGE SCALE GENOMIC DNA]</scope>
    <source>
        <strain evidence="5 6">VKM Ac-2575</strain>
    </source>
</reference>
<dbReference type="RefSeq" id="WP_133978142.1">
    <property type="nucleotide sequence ID" value="NZ_SOCE01000001.1"/>
</dbReference>
<dbReference type="InterPro" id="IPR001647">
    <property type="entry name" value="HTH_TetR"/>
</dbReference>
<dbReference type="GO" id="GO:0000976">
    <property type="term" value="F:transcription cis-regulatory region binding"/>
    <property type="evidence" value="ECO:0007669"/>
    <property type="project" value="TreeGrafter"/>
</dbReference>
<dbReference type="PROSITE" id="PS50977">
    <property type="entry name" value="HTH_TETR_2"/>
    <property type="match status" value="1"/>
</dbReference>
<dbReference type="SUPFAM" id="SSF46689">
    <property type="entry name" value="Homeodomain-like"/>
    <property type="match status" value="1"/>
</dbReference>
<dbReference type="InterPro" id="IPR050109">
    <property type="entry name" value="HTH-type_TetR-like_transc_reg"/>
</dbReference>
<keyword evidence="1 2" id="KW-0238">DNA-binding</keyword>
<dbReference type="PRINTS" id="PR00455">
    <property type="entry name" value="HTHTETR"/>
</dbReference>
<dbReference type="AlphaFoldDB" id="A0A4R7T986"/>
<evidence type="ECO:0000256" key="3">
    <source>
        <dbReference type="SAM" id="MobiDB-lite"/>
    </source>
</evidence>
<evidence type="ECO:0000256" key="1">
    <source>
        <dbReference type="ARBA" id="ARBA00023125"/>
    </source>
</evidence>
<evidence type="ECO:0000256" key="2">
    <source>
        <dbReference type="PROSITE-ProRule" id="PRU00335"/>
    </source>
</evidence>
<dbReference type="Gene3D" id="1.10.357.10">
    <property type="entry name" value="Tetracycline Repressor, domain 2"/>
    <property type="match status" value="1"/>
</dbReference>
<dbReference type="OrthoDB" id="4550691at2"/>
<dbReference type="EMBL" id="SOCE01000001">
    <property type="protein sequence ID" value="TDU88532.1"/>
    <property type="molecule type" value="Genomic_DNA"/>
</dbReference>
<feature type="domain" description="HTH tetR-type" evidence="4">
    <location>
        <begin position="22"/>
        <end position="82"/>
    </location>
</feature>